<feature type="transmembrane region" description="Helical" evidence="1">
    <location>
        <begin position="21"/>
        <end position="40"/>
    </location>
</feature>
<dbReference type="Pfam" id="PF11012">
    <property type="entry name" value="DUF2850"/>
    <property type="match status" value="1"/>
</dbReference>
<sequence length="146" mass="17180">MVSKVNSQTKPRSRFRSRNKLSIKEIFMWLIIIVLFVGMLKVTTLLAKTYQENQHPDSEVYGVWQEKDVAPYAAEQLIFTQDGVVFEGGVIDTNFYFDGKYLEYQHGDTLRRFKFLNKDLTEMKMLLSSGYQPVFQMSEKFQNNIR</sequence>
<dbReference type="AlphaFoldDB" id="A0A3A6QZN4"/>
<dbReference type="EMBL" id="QVMU01000002">
    <property type="protein sequence ID" value="RJX74317.1"/>
    <property type="molecule type" value="Genomic_DNA"/>
</dbReference>
<evidence type="ECO:0000313" key="2">
    <source>
        <dbReference type="EMBL" id="RJX74317.1"/>
    </source>
</evidence>
<dbReference type="Proteomes" id="UP000273252">
    <property type="component" value="Unassembled WGS sequence"/>
</dbReference>
<keyword evidence="1" id="KW-1133">Transmembrane helix</keyword>
<keyword evidence="3" id="KW-1185">Reference proteome</keyword>
<dbReference type="OrthoDB" id="5824286at2"/>
<gene>
    <name evidence="2" type="ORF">DZ860_04080</name>
</gene>
<protein>
    <submittedName>
        <fullName evidence="2">DUF2850 domain-containing protein</fullName>
    </submittedName>
</protein>
<dbReference type="InterPro" id="IPR021271">
    <property type="entry name" value="DUF2850"/>
</dbReference>
<organism evidence="2 3">
    <name type="scientific">Vibrio sinensis</name>
    <dbReference type="NCBI Taxonomy" id="2302434"/>
    <lineage>
        <taxon>Bacteria</taxon>
        <taxon>Pseudomonadati</taxon>
        <taxon>Pseudomonadota</taxon>
        <taxon>Gammaproteobacteria</taxon>
        <taxon>Vibrionales</taxon>
        <taxon>Vibrionaceae</taxon>
        <taxon>Vibrio</taxon>
    </lineage>
</organism>
<proteinExistence type="predicted"/>
<keyword evidence="1" id="KW-0472">Membrane</keyword>
<reference evidence="2 3" key="1">
    <citation type="submission" date="2018-08" db="EMBL/GenBank/DDBJ databases">
        <title>Vibrio isolated from the Eastern China Marginal Seas.</title>
        <authorList>
            <person name="Li Y."/>
        </authorList>
    </citation>
    <scope>NUCLEOTIDE SEQUENCE [LARGE SCALE GENOMIC DNA]</scope>
    <source>
        <strain evidence="2 3">BEI233</strain>
    </source>
</reference>
<comment type="caution">
    <text evidence="2">The sequence shown here is derived from an EMBL/GenBank/DDBJ whole genome shotgun (WGS) entry which is preliminary data.</text>
</comment>
<name>A0A3A6QZN4_9VIBR</name>
<evidence type="ECO:0000256" key="1">
    <source>
        <dbReference type="SAM" id="Phobius"/>
    </source>
</evidence>
<accession>A0A3A6QZN4</accession>
<keyword evidence="1" id="KW-0812">Transmembrane</keyword>
<evidence type="ECO:0000313" key="3">
    <source>
        <dbReference type="Proteomes" id="UP000273252"/>
    </source>
</evidence>